<evidence type="ECO:0000256" key="4">
    <source>
        <dbReference type="ARBA" id="ARBA00022833"/>
    </source>
</evidence>
<protein>
    <submittedName>
        <fullName evidence="8">Peptidase M10A and M12B matrixin and adamalysin</fullName>
    </submittedName>
</protein>
<feature type="domain" description="Peptidase metallopeptidase" evidence="7">
    <location>
        <begin position="34"/>
        <end position="191"/>
    </location>
</feature>
<dbReference type="Proteomes" id="UP000007809">
    <property type="component" value="Chromosome"/>
</dbReference>
<evidence type="ECO:0000256" key="3">
    <source>
        <dbReference type="ARBA" id="ARBA00022801"/>
    </source>
</evidence>
<dbReference type="Gene3D" id="3.40.390.10">
    <property type="entry name" value="Collagenase (Catalytic Domain)"/>
    <property type="match status" value="1"/>
</dbReference>
<gene>
    <name evidence="8" type="ordered locus">Psed_6477</name>
</gene>
<keyword evidence="2" id="KW-0479">Metal-binding</keyword>
<dbReference type="OrthoDB" id="3635032at2"/>
<accession>F4CV22</accession>
<dbReference type="PANTHER" id="PTHR10201">
    <property type="entry name" value="MATRIX METALLOPROTEINASE"/>
    <property type="match status" value="1"/>
</dbReference>
<evidence type="ECO:0000256" key="2">
    <source>
        <dbReference type="ARBA" id="ARBA00022723"/>
    </source>
</evidence>
<dbReference type="InterPro" id="IPR024079">
    <property type="entry name" value="MetalloPept_cat_dom_sf"/>
</dbReference>
<dbReference type="Pfam" id="PF00413">
    <property type="entry name" value="Peptidase_M10"/>
    <property type="match status" value="1"/>
</dbReference>
<dbReference type="RefSeq" id="WP_013678450.1">
    <property type="nucleotide sequence ID" value="NC_015312.1"/>
</dbReference>
<dbReference type="PANTHER" id="PTHR10201:SF323">
    <property type="entry name" value="MATRIX METALLOPROTEINASE-21"/>
    <property type="match status" value="1"/>
</dbReference>
<dbReference type="InterPro" id="IPR001818">
    <property type="entry name" value="Pept_M10_metallopeptidase"/>
</dbReference>
<evidence type="ECO:0000256" key="6">
    <source>
        <dbReference type="SAM" id="MobiDB-lite"/>
    </source>
</evidence>
<dbReference type="HOGENOM" id="CLU_544974_0_0_11"/>
<proteinExistence type="predicted"/>
<dbReference type="SMART" id="SM00235">
    <property type="entry name" value="ZnMc"/>
    <property type="match status" value="1"/>
</dbReference>
<keyword evidence="3" id="KW-0378">Hydrolase</keyword>
<keyword evidence="4" id="KW-0862">Zinc</keyword>
<feature type="region of interest" description="Disordered" evidence="6">
    <location>
        <begin position="1"/>
        <end position="41"/>
    </location>
</feature>
<evidence type="ECO:0000313" key="9">
    <source>
        <dbReference type="Proteomes" id="UP000007809"/>
    </source>
</evidence>
<evidence type="ECO:0000313" key="8">
    <source>
        <dbReference type="EMBL" id="AEA28568.1"/>
    </source>
</evidence>
<dbReference type="GO" id="GO:0008270">
    <property type="term" value="F:zinc ion binding"/>
    <property type="evidence" value="ECO:0007669"/>
    <property type="project" value="InterPro"/>
</dbReference>
<sequence>MAFPLGGAELGTPRCRKANPPGSSGLHPSAYGPPAGRWPGTDLTYSVDPSGGGVEYDAGGRLSSQNIADWIAAAFELWADAWSPLTLTRVPPDSNPPADIRAAFVGADVQPDFFDTSSVGNGEFPPDGTIHFTTARNFTATSMKATAIHEMGHALGLTHSGDEASVMYPFGLDVVVIDQDSRDAINDVYAPWSPQAQLGDRATDDRPALAASGFASFGGSSRELSAVWRGSNGDRTIYHSRFRAGSWTPQERIAGAASTDGPALASYDLRDGTPSTGLMMLWKGAAGDSTLWWNVNPGNGWSQPRQMPGAGTSARPALASFTDSVAAWKGAGDDTGIYWSLWQAGGWAPQQRVPDAASGHGPALAVLNRRLYLFWRGVGDDHALWYSSRGSGEDQLWQPRRLIQAEDFSLDIGGGVWITPGSTHGPAAAHHVDRILLAWKGVEGDSGIYWCAFNGREFSPQIRVEDVGTSRGPGLGSLDDRTFMMWKGVSGDNTLWWSLF</sequence>
<evidence type="ECO:0000259" key="7">
    <source>
        <dbReference type="SMART" id="SM00235"/>
    </source>
</evidence>
<dbReference type="GO" id="GO:0031012">
    <property type="term" value="C:extracellular matrix"/>
    <property type="evidence" value="ECO:0007669"/>
    <property type="project" value="InterPro"/>
</dbReference>
<organism evidence="8 9">
    <name type="scientific">Pseudonocardia dioxanivorans (strain ATCC 55486 / DSM 44775 / JCM 13855 / CB1190)</name>
    <dbReference type="NCBI Taxonomy" id="675635"/>
    <lineage>
        <taxon>Bacteria</taxon>
        <taxon>Bacillati</taxon>
        <taxon>Actinomycetota</taxon>
        <taxon>Actinomycetes</taxon>
        <taxon>Pseudonocardiales</taxon>
        <taxon>Pseudonocardiaceae</taxon>
        <taxon>Pseudonocardia</taxon>
    </lineage>
</organism>
<dbReference type="AlphaFoldDB" id="F4CV22"/>
<dbReference type="EMBL" id="CP002593">
    <property type="protein sequence ID" value="AEA28568.1"/>
    <property type="molecule type" value="Genomic_DNA"/>
</dbReference>
<dbReference type="GO" id="GO:0004222">
    <property type="term" value="F:metalloendopeptidase activity"/>
    <property type="evidence" value="ECO:0007669"/>
    <property type="project" value="InterPro"/>
</dbReference>
<dbReference type="eggNOG" id="COG5549">
    <property type="taxonomic scope" value="Bacteria"/>
</dbReference>
<keyword evidence="9" id="KW-1185">Reference proteome</keyword>
<reference evidence="8 9" key="1">
    <citation type="journal article" date="2011" name="J. Bacteriol.">
        <title>Genome sequence of the 1,4-dioxane-degrading Pseudonocardia dioxanivorans strain CB1190.</title>
        <authorList>
            <person name="Sales C.M."/>
            <person name="Mahendra S."/>
            <person name="Grostern A."/>
            <person name="Parales R.E."/>
            <person name="Goodwin L.A."/>
            <person name="Woyke T."/>
            <person name="Nolan M."/>
            <person name="Lapidus A."/>
            <person name="Chertkov O."/>
            <person name="Ovchinnikova G."/>
            <person name="Sczyrba A."/>
            <person name="Alvarez-Cohen L."/>
        </authorList>
    </citation>
    <scope>NUCLEOTIDE SEQUENCE [LARGE SCALE GENOMIC DNA]</scope>
    <source>
        <strain evidence="9">ATCC 55486 / DSM 44775 / JCM 13855 / CB1190</strain>
    </source>
</reference>
<name>F4CV22_PSEUX</name>
<dbReference type="SUPFAM" id="SSF89372">
    <property type="entry name" value="Fucose-specific lectin"/>
    <property type="match status" value="1"/>
</dbReference>
<dbReference type="SUPFAM" id="SSF55486">
    <property type="entry name" value="Metalloproteases ('zincins'), catalytic domain"/>
    <property type="match status" value="1"/>
</dbReference>
<keyword evidence="5" id="KW-0482">Metalloprotease</keyword>
<dbReference type="InterPro" id="IPR006026">
    <property type="entry name" value="Peptidase_Metallo"/>
</dbReference>
<keyword evidence="1" id="KW-0645">Protease</keyword>
<evidence type="ECO:0000256" key="5">
    <source>
        <dbReference type="ARBA" id="ARBA00023049"/>
    </source>
</evidence>
<dbReference type="KEGG" id="pdx:Psed_6477"/>
<evidence type="ECO:0000256" key="1">
    <source>
        <dbReference type="ARBA" id="ARBA00022670"/>
    </source>
</evidence>
<dbReference type="STRING" id="675635.Psed_6477"/>
<dbReference type="GO" id="GO:0006508">
    <property type="term" value="P:proteolysis"/>
    <property type="evidence" value="ECO:0007669"/>
    <property type="project" value="UniProtKB-KW"/>
</dbReference>